<dbReference type="Pfam" id="PF07398">
    <property type="entry name" value="MDMPI_C"/>
    <property type="match status" value="1"/>
</dbReference>
<keyword evidence="4" id="KW-1185">Reference proteome</keyword>
<evidence type="ECO:0000313" key="4">
    <source>
        <dbReference type="Proteomes" id="UP000749040"/>
    </source>
</evidence>
<evidence type="ECO:0000259" key="1">
    <source>
        <dbReference type="Pfam" id="PF07398"/>
    </source>
</evidence>
<protein>
    <submittedName>
        <fullName evidence="3">Maleylpyruvate isomerase family mycothiol-dependent enzyme</fullName>
    </submittedName>
</protein>
<proteinExistence type="predicted"/>
<dbReference type="InterPro" id="IPR034660">
    <property type="entry name" value="DinB/YfiT-like"/>
</dbReference>
<dbReference type="PANTHER" id="PTHR40758">
    <property type="entry name" value="CONSERVED PROTEIN"/>
    <property type="match status" value="1"/>
</dbReference>
<evidence type="ECO:0000259" key="2">
    <source>
        <dbReference type="Pfam" id="PF11716"/>
    </source>
</evidence>
<dbReference type="GO" id="GO:0016853">
    <property type="term" value="F:isomerase activity"/>
    <property type="evidence" value="ECO:0007669"/>
    <property type="project" value="UniProtKB-KW"/>
</dbReference>
<dbReference type="EMBL" id="JADKYB010000013">
    <property type="protein sequence ID" value="MBM9507450.1"/>
    <property type="molecule type" value="Genomic_DNA"/>
</dbReference>
<dbReference type="InterPro" id="IPR010872">
    <property type="entry name" value="MDMPI_C-term_domain"/>
</dbReference>
<organism evidence="3 4">
    <name type="scientific">Actinacidiphila acididurans</name>
    <dbReference type="NCBI Taxonomy" id="2784346"/>
    <lineage>
        <taxon>Bacteria</taxon>
        <taxon>Bacillati</taxon>
        <taxon>Actinomycetota</taxon>
        <taxon>Actinomycetes</taxon>
        <taxon>Kitasatosporales</taxon>
        <taxon>Streptomycetaceae</taxon>
        <taxon>Actinacidiphila</taxon>
    </lineage>
</organism>
<feature type="domain" description="Mycothiol-dependent maleylpyruvate isomerase metal-binding" evidence="2">
    <location>
        <begin position="11"/>
        <end position="128"/>
    </location>
</feature>
<sequence length="244" mass="26796">METAEFIDTLRREGPLLADAAAGAGLDAEVPPCPGWRVRDLVTHTASVHRWAADYVLTGAMERKALDPAAPDDGELLDWYLRMHGRLTEALTAAPADLTCWFFLTAPSALAFWARRQAHETTMHRIDAERARGIALSPVDSAFAADGVDELLAGFHGRRRSQVRTEQPRTLRIRSTDTGHDWLVRLSAEQPVTERGADGPADCTISGRANDLYRALWNRGPYEALAVEGDGSLVELWQRTAAIG</sequence>
<reference evidence="3 4" key="1">
    <citation type="submission" date="2021-01" db="EMBL/GenBank/DDBJ databases">
        <title>Streptomyces acididurans sp. nov., isolated from a peat swamp forest soil.</title>
        <authorList>
            <person name="Chantavorakit T."/>
            <person name="Duangmal K."/>
        </authorList>
    </citation>
    <scope>NUCLEOTIDE SEQUENCE [LARGE SCALE GENOMIC DNA]</scope>
    <source>
        <strain evidence="3 4">KK5PA1</strain>
    </source>
</reference>
<feature type="domain" description="MDMPI C-terminal" evidence="1">
    <location>
        <begin position="143"/>
        <end position="233"/>
    </location>
</feature>
<accession>A0ABS2TVS6</accession>
<evidence type="ECO:0000313" key="3">
    <source>
        <dbReference type="EMBL" id="MBM9507450.1"/>
    </source>
</evidence>
<dbReference type="SUPFAM" id="SSF109854">
    <property type="entry name" value="DinB/YfiT-like putative metalloenzymes"/>
    <property type="match status" value="1"/>
</dbReference>
<name>A0ABS2TVS6_9ACTN</name>
<dbReference type="Pfam" id="PF11716">
    <property type="entry name" value="MDMPI_N"/>
    <property type="match status" value="1"/>
</dbReference>
<dbReference type="InterPro" id="IPR024344">
    <property type="entry name" value="MDMPI_metal-binding"/>
</dbReference>
<dbReference type="Proteomes" id="UP000749040">
    <property type="component" value="Unassembled WGS sequence"/>
</dbReference>
<dbReference type="NCBIfam" id="TIGR03083">
    <property type="entry name" value="maleylpyruvate isomerase family mycothiol-dependent enzyme"/>
    <property type="match status" value="1"/>
</dbReference>
<gene>
    <name evidence="3" type="ORF">ITX44_23510</name>
</gene>
<dbReference type="InterPro" id="IPR017517">
    <property type="entry name" value="Maleyloyr_isom"/>
</dbReference>
<dbReference type="PANTHER" id="PTHR40758:SF1">
    <property type="entry name" value="CONSERVED PROTEIN"/>
    <property type="match status" value="1"/>
</dbReference>
<comment type="caution">
    <text evidence="3">The sequence shown here is derived from an EMBL/GenBank/DDBJ whole genome shotgun (WGS) entry which is preliminary data.</text>
</comment>
<dbReference type="RefSeq" id="WP_205359318.1">
    <property type="nucleotide sequence ID" value="NZ_JADKYB010000013.1"/>
</dbReference>
<keyword evidence="3" id="KW-0413">Isomerase</keyword>